<feature type="domain" description="Glycosyltransferase 61 catalytic" evidence="4">
    <location>
        <begin position="100"/>
        <end position="194"/>
    </location>
</feature>
<dbReference type="InterPro" id="IPR007657">
    <property type="entry name" value="Glycosyltransferase_61"/>
</dbReference>
<name>A0A9D4NDG1_DREPO</name>
<keyword evidence="3" id="KW-0325">Glycoprotein</keyword>
<keyword evidence="2" id="KW-0808">Transferase</keyword>
<gene>
    <name evidence="5" type="ORF">DPMN_016401</name>
</gene>
<sequence length="257" mass="29869">MTDFYNVFFLLEVFNIKAEHVSILFLDGHPQGALDRTWGVLFNGFTRASDIKQPTVFPYMLWATIGYDSPLNTHELTHVPILGEFRTFFLRKHGIVKNDRLSCDHLTILFIWRRDYLAHPRNPSGSVSRKIKNEEELVTAAKRNFSQHLILDVQIDLFDMRDQLKMVSQSDILIGMHGAGLTHTLFLPQHAGLIELYPTYWSQSNVHFKSMAIWRSLHYRSWQNSDTTKETENQYTVVDVNIVIELLKSMVHDMCVS</sequence>
<dbReference type="GO" id="GO:0016757">
    <property type="term" value="F:glycosyltransferase activity"/>
    <property type="evidence" value="ECO:0007669"/>
    <property type="project" value="UniProtKB-KW"/>
</dbReference>
<dbReference type="Pfam" id="PF04577">
    <property type="entry name" value="Glyco_transf_61"/>
    <property type="match status" value="1"/>
</dbReference>
<protein>
    <recommendedName>
        <fullName evidence="4">Glycosyltransferase 61 catalytic domain-containing protein</fullName>
    </recommendedName>
</protein>
<evidence type="ECO:0000256" key="3">
    <source>
        <dbReference type="ARBA" id="ARBA00023180"/>
    </source>
</evidence>
<accession>A0A9D4NDG1</accession>
<evidence type="ECO:0000313" key="6">
    <source>
        <dbReference type="Proteomes" id="UP000828390"/>
    </source>
</evidence>
<evidence type="ECO:0000313" key="5">
    <source>
        <dbReference type="EMBL" id="KAH3892286.1"/>
    </source>
</evidence>
<evidence type="ECO:0000259" key="4">
    <source>
        <dbReference type="Pfam" id="PF04577"/>
    </source>
</evidence>
<dbReference type="AlphaFoldDB" id="A0A9D4NDG1"/>
<reference evidence="5" key="2">
    <citation type="submission" date="2020-11" db="EMBL/GenBank/DDBJ databases">
        <authorList>
            <person name="McCartney M.A."/>
            <person name="Auch B."/>
            <person name="Kono T."/>
            <person name="Mallez S."/>
            <person name="Becker A."/>
            <person name="Gohl D.M."/>
            <person name="Silverstein K.A.T."/>
            <person name="Koren S."/>
            <person name="Bechman K.B."/>
            <person name="Herman A."/>
            <person name="Abrahante J.E."/>
            <person name="Garbe J."/>
        </authorList>
    </citation>
    <scope>NUCLEOTIDE SEQUENCE</scope>
    <source>
        <strain evidence="5">Duluth1</strain>
        <tissue evidence="5">Whole animal</tissue>
    </source>
</reference>
<dbReference type="Proteomes" id="UP000828390">
    <property type="component" value="Unassembled WGS sequence"/>
</dbReference>
<dbReference type="EMBL" id="JAIWYP010000001">
    <property type="protein sequence ID" value="KAH3892286.1"/>
    <property type="molecule type" value="Genomic_DNA"/>
</dbReference>
<evidence type="ECO:0000256" key="2">
    <source>
        <dbReference type="ARBA" id="ARBA00022679"/>
    </source>
</evidence>
<comment type="caution">
    <text evidence="5">The sequence shown here is derived from an EMBL/GenBank/DDBJ whole genome shotgun (WGS) entry which is preliminary data.</text>
</comment>
<dbReference type="PANTHER" id="PTHR20961">
    <property type="entry name" value="GLYCOSYLTRANSFERASE"/>
    <property type="match status" value="1"/>
</dbReference>
<keyword evidence="1" id="KW-0328">Glycosyltransferase</keyword>
<reference evidence="5" key="1">
    <citation type="journal article" date="2019" name="bioRxiv">
        <title>The Genome of the Zebra Mussel, Dreissena polymorpha: A Resource for Invasive Species Research.</title>
        <authorList>
            <person name="McCartney M.A."/>
            <person name="Auch B."/>
            <person name="Kono T."/>
            <person name="Mallez S."/>
            <person name="Zhang Y."/>
            <person name="Obille A."/>
            <person name="Becker A."/>
            <person name="Abrahante J.E."/>
            <person name="Garbe J."/>
            <person name="Badalamenti J.P."/>
            <person name="Herman A."/>
            <person name="Mangelson H."/>
            <person name="Liachko I."/>
            <person name="Sullivan S."/>
            <person name="Sone E.D."/>
            <person name="Koren S."/>
            <person name="Silverstein K.A.T."/>
            <person name="Beckman K.B."/>
            <person name="Gohl D.M."/>
        </authorList>
    </citation>
    <scope>NUCLEOTIDE SEQUENCE</scope>
    <source>
        <strain evidence="5">Duluth1</strain>
        <tissue evidence="5">Whole animal</tissue>
    </source>
</reference>
<keyword evidence="6" id="KW-1185">Reference proteome</keyword>
<evidence type="ECO:0000256" key="1">
    <source>
        <dbReference type="ARBA" id="ARBA00022676"/>
    </source>
</evidence>
<dbReference type="InterPro" id="IPR049625">
    <property type="entry name" value="Glyco_transf_61_cat"/>
</dbReference>
<proteinExistence type="predicted"/>
<organism evidence="5 6">
    <name type="scientific">Dreissena polymorpha</name>
    <name type="common">Zebra mussel</name>
    <name type="synonym">Mytilus polymorpha</name>
    <dbReference type="NCBI Taxonomy" id="45954"/>
    <lineage>
        <taxon>Eukaryota</taxon>
        <taxon>Metazoa</taxon>
        <taxon>Spiralia</taxon>
        <taxon>Lophotrochozoa</taxon>
        <taxon>Mollusca</taxon>
        <taxon>Bivalvia</taxon>
        <taxon>Autobranchia</taxon>
        <taxon>Heteroconchia</taxon>
        <taxon>Euheterodonta</taxon>
        <taxon>Imparidentia</taxon>
        <taxon>Neoheterodontei</taxon>
        <taxon>Myida</taxon>
        <taxon>Dreissenoidea</taxon>
        <taxon>Dreissenidae</taxon>
        <taxon>Dreissena</taxon>
    </lineage>
</organism>